<dbReference type="InterPro" id="IPR004130">
    <property type="entry name" value="Gpn"/>
</dbReference>
<keyword evidence="4" id="KW-0342">GTP-binding</keyword>
<dbReference type="EMBL" id="JBEXZR010000006">
    <property type="protein sequence ID" value="MEU0707558.1"/>
    <property type="molecule type" value="Genomic_DNA"/>
</dbReference>
<dbReference type="Pfam" id="PF03029">
    <property type="entry name" value="ATP_bind_1"/>
    <property type="match status" value="1"/>
</dbReference>
<evidence type="ECO:0000313" key="5">
    <source>
        <dbReference type="EMBL" id="MEU0707558.1"/>
    </source>
</evidence>
<evidence type="ECO:0000313" key="6">
    <source>
        <dbReference type="Proteomes" id="UP001550378"/>
    </source>
</evidence>
<dbReference type="PRINTS" id="PR00449">
    <property type="entry name" value="RASTRNSFRMNG"/>
</dbReference>
<proteinExistence type="inferred from homology"/>
<comment type="similarity">
    <text evidence="1">Belongs to the GPN-loop GTPase family.</text>
</comment>
<dbReference type="Gene3D" id="3.40.50.300">
    <property type="entry name" value="P-loop containing nucleotide triphosphate hydrolases"/>
    <property type="match status" value="1"/>
</dbReference>
<comment type="caution">
    <text evidence="5">The sequence shown here is derived from an EMBL/GenBank/DDBJ whole genome shotgun (WGS) entry which is preliminary data.</text>
</comment>
<gene>
    <name evidence="5" type="ORF">ABZ508_09285</name>
</gene>
<evidence type="ECO:0000256" key="2">
    <source>
        <dbReference type="ARBA" id="ARBA00022741"/>
    </source>
</evidence>
<dbReference type="Proteomes" id="UP001550378">
    <property type="component" value="Unassembled WGS sequence"/>
</dbReference>
<dbReference type="PANTHER" id="PTHR42708:SF1">
    <property type="entry name" value="GLIDING MOTILITY PROTEIN MGLA"/>
    <property type="match status" value="1"/>
</dbReference>
<dbReference type="RefSeq" id="WP_030379291.1">
    <property type="nucleotide sequence ID" value="NZ_JBEXZO010000041.1"/>
</dbReference>
<dbReference type="PANTHER" id="PTHR42708">
    <property type="entry name" value="ATP/GTP-BINDING PROTEIN-RELATED"/>
    <property type="match status" value="1"/>
</dbReference>
<name>A0ABV2W204_9ACTN</name>
<dbReference type="CDD" id="cd00882">
    <property type="entry name" value="Ras_like_GTPase"/>
    <property type="match status" value="1"/>
</dbReference>
<dbReference type="SUPFAM" id="SSF52540">
    <property type="entry name" value="P-loop containing nucleoside triphosphate hydrolases"/>
    <property type="match status" value="1"/>
</dbReference>
<dbReference type="InterPro" id="IPR052705">
    <property type="entry name" value="Gliding_Motility_GTPase"/>
</dbReference>
<reference evidence="5 6" key="1">
    <citation type="submission" date="2024-06" db="EMBL/GenBank/DDBJ databases">
        <title>The Natural Products Discovery Center: Release of the First 8490 Sequenced Strains for Exploring Actinobacteria Biosynthetic Diversity.</title>
        <authorList>
            <person name="Kalkreuter E."/>
            <person name="Kautsar S.A."/>
            <person name="Yang D."/>
            <person name="Bader C.D."/>
            <person name="Teijaro C.N."/>
            <person name="Fluegel L."/>
            <person name="Davis C.M."/>
            <person name="Simpson J.R."/>
            <person name="Lauterbach L."/>
            <person name="Steele A.D."/>
            <person name="Gui C."/>
            <person name="Meng S."/>
            <person name="Li G."/>
            <person name="Viehrig K."/>
            <person name="Ye F."/>
            <person name="Su P."/>
            <person name="Kiefer A.F."/>
            <person name="Nichols A."/>
            <person name="Cepeda A.J."/>
            <person name="Yan W."/>
            <person name="Fan B."/>
            <person name="Jiang Y."/>
            <person name="Adhikari A."/>
            <person name="Zheng C.-J."/>
            <person name="Schuster L."/>
            <person name="Cowan T.M."/>
            <person name="Smanski M.J."/>
            <person name="Chevrette M.G."/>
            <person name="De Carvalho L.P.S."/>
            <person name="Shen B."/>
        </authorList>
    </citation>
    <scope>NUCLEOTIDE SEQUENCE [LARGE SCALE GENOMIC DNA]</scope>
    <source>
        <strain evidence="5 6">NPDC006337</strain>
    </source>
</reference>
<evidence type="ECO:0000256" key="4">
    <source>
        <dbReference type="ARBA" id="ARBA00023134"/>
    </source>
</evidence>
<sequence length="203" mass="21979">MVSSPPSSSPPSPVYLPDGDFDLVKILIVGPFGIGKTTAIETVSEIRSLHTEEPMTQAAASVDDLVVDGKNTTTVALDFGRLTLPGARIVLYLFGTPGQERFRVIWEDIAQGALGALVLVDTRRLGASFEVMDLVEEAGLDYVVALNQFPDTPEHELDLVRKRLDLEEHTPLVTCDARDRTSVLNALRTLADHLVSRAGADLS</sequence>
<protein>
    <submittedName>
        <fullName evidence="5">ATP/GTP-binding protein</fullName>
    </submittedName>
</protein>
<evidence type="ECO:0000256" key="3">
    <source>
        <dbReference type="ARBA" id="ARBA00022801"/>
    </source>
</evidence>
<keyword evidence="2" id="KW-0547">Nucleotide-binding</keyword>
<keyword evidence="6" id="KW-1185">Reference proteome</keyword>
<accession>A0ABV2W204</accession>
<evidence type="ECO:0000256" key="1">
    <source>
        <dbReference type="ARBA" id="ARBA00005290"/>
    </source>
</evidence>
<keyword evidence="3" id="KW-0378">Hydrolase</keyword>
<dbReference type="InterPro" id="IPR027417">
    <property type="entry name" value="P-loop_NTPase"/>
</dbReference>
<organism evidence="5 6">
    <name type="scientific">Streptomyces lavendulocolor</name>
    <dbReference type="NCBI Taxonomy" id="67316"/>
    <lineage>
        <taxon>Bacteria</taxon>
        <taxon>Bacillati</taxon>
        <taxon>Actinomycetota</taxon>
        <taxon>Actinomycetes</taxon>
        <taxon>Kitasatosporales</taxon>
        <taxon>Streptomycetaceae</taxon>
        <taxon>Streptomyces</taxon>
    </lineage>
</organism>